<gene>
    <name evidence="2" type="ORF">K8V35_09060</name>
    <name evidence="3" type="ORF">SAMN05192557_1088</name>
</gene>
<dbReference type="InterPro" id="IPR010982">
    <property type="entry name" value="Lambda_DNA-bd_dom_sf"/>
</dbReference>
<keyword evidence="4" id="KW-1185">Reference proteome</keyword>
<dbReference type="SUPFAM" id="SSF48452">
    <property type="entry name" value="TPR-like"/>
    <property type="match status" value="1"/>
</dbReference>
<dbReference type="InterPro" id="IPR001387">
    <property type="entry name" value="Cro/C1-type_HTH"/>
</dbReference>
<dbReference type="SUPFAM" id="SSF47413">
    <property type="entry name" value="lambda repressor-like DNA-binding domains"/>
    <property type="match status" value="1"/>
</dbReference>
<dbReference type="Proteomes" id="UP000243605">
    <property type="component" value="Unassembled WGS sequence"/>
</dbReference>
<dbReference type="EMBL" id="FOIT01000003">
    <property type="protein sequence ID" value="SEV99016.1"/>
    <property type="molecule type" value="Genomic_DNA"/>
</dbReference>
<dbReference type="Proteomes" id="UP000763505">
    <property type="component" value="Unassembled WGS sequence"/>
</dbReference>
<dbReference type="Pfam" id="PF01381">
    <property type="entry name" value="HTH_3"/>
    <property type="match status" value="1"/>
</dbReference>
<reference evidence="2" key="2">
    <citation type="journal article" date="2021" name="PeerJ">
        <title>Extensive microbial diversity within the chicken gut microbiome revealed by metagenomics and culture.</title>
        <authorList>
            <person name="Gilroy R."/>
            <person name="Ravi A."/>
            <person name="Getino M."/>
            <person name="Pursley I."/>
            <person name="Horton D.L."/>
            <person name="Alikhan N.F."/>
            <person name="Baker D."/>
            <person name="Gharbi K."/>
            <person name="Hall N."/>
            <person name="Watson M."/>
            <person name="Adriaenssens E.M."/>
            <person name="Foster-Nyarko E."/>
            <person name="Jarju S."/>
            <person name="Secka A."/>
            <person name="Antonio M."/>
            <person name="Oren A."/>
            <person name="Chaudhuri R.R."/>
            <person name="La Ragione R."/>
            <person name="Hildebrand F."/>
            <person name="Pallen M.J."/>
        </authorList>
    </citation>
    <scope>NUCLEOTIDE SEQUENCE</scope>
    <source>
        <strain evidence="2">6019</strain>
    </source>
</reference>
<organism evidence="3 4">
    <name type="scientific">Aliicoccus persicus</name>
    <dbReference type="NCBI Taxonomy" id="930138"/>
    <lineage>
        <taxon>Bacteria</taxon>
        <taxon>Bacillati</taxon>
        <taxon>Bacillota</taxon>
        <taxon>Bacilli</taxon>
        <taxon>Bacillales</taxon>
        <taxon>Staphylococcaceae</taxon>
        <taxon>Aliicoccus</taxon>
    </lineage>
</organism>
<dbReference type="CDD" id="cd00093">
    <property type="entry name" value="HTH_XRE"/>
    <property type="match status" value="1"/>
</dbReference>
<dbReference type="AlphaFoldDB" id="A0A662Z4U3"/>
<dbReference type="SMART" id="SM00530">
    <property type="entry name" value="HTH_XRE"/>
    <property type="match status" value="1"/>
</dbReference>
<dbReference type="Gene3D" id="1.25.40.10">
    <property type="entry name" value="Tetratricopeptide repeat domain"/>
    <property type="match status" value="1"/>
</dbReference>
<reference evidence="2" key="3">
    <citation type="submission" date="2021-09" db="EMBL/GenBank/DDBJ databases">
        <authorList>
            <person name="Gilroy R."/>
        </authorList>
    </citation>
    <scope>NUCLEOTIDE SEQUENCE</scope>
    <source>
        <strain evidence="2">6019</strain>
    </source>
</reference>
<name>A0A662Z4U3_9STAP</name>
<evidence type="ECO:0000313" key="2">
    <source>
        <dbReference type="EMBL" id="HJE20487.1"/>
    </source>
</evidence>
<evidence type="ECO:0000259" key="1">
    <source>
        <dbReference type="PROSITE" id="PS50943"/>
    </source>
</evidence>
<dbReference type="GO" id="GO:0003677">
    <property type="term" value="F:DNA binding"/>
    <property type="evidence" value="ECO:0007669"/>
    <property type="project" value="UniProtKB-KW"/>
</dbReference>
<reference evidence="3 4" key="1">
    <citation type="submission" date="2016-10" db="EMBL/GenBank/DDBJ databases">
        <authorList>
            <person name="Varghese N."/>
            <person name="Submissions S."/>
        </authorList>
    </citation>
    <scope>NUCLEOTIDE SEQUENCE [LARGE SCALE GENOMIC DNA]</scope>
    <source>
        <strain evidence="3 4">IBRC-M10081</strain>
    </source>
</reference>
<evidence type="ECO:0000313" key="3">
    <source>
        <dbReference type="EMBL" id="SEV99016.1"/>
    </source>
</evidence>
<proteinExistence type="predicted"/>
<dbReference type="RefSeq" id="WP_091474631.1">
    <property type="nucleotide sequence ID" value="NZ_FOIT01000003.1"/>
</dbReference>
<protein>
    <submittedName>
        <fullName evidence="3">DNA-binding transcriptional regulator, XRE-family HTH domain</fullName>
    </submittedName>
    <submittedName>
        <fullName evidence="2">Helix-turn-helix domain-containing protein</fullName>
    </submittedName>
</protein>
<dbReference type="PANTHER" id="PTHR37038">
    <property type="entry name" value="TRANSCRIPTIONAL REGULATOR-RELATED"/>
    <property type="match status" value="1"/>
</dbReference>
<dbReference type="InterPro" id="IPR053163">
    <property type="entry name" value="HTH-type_regulator_Rgg"/>
</dbReference>
<dbReference type="OrthoDB" id="2470999at2"/>
<sequence>MIGQRIKEIRHNNNLTQEELAQGIISRTYLSLIEKGNVQPSTNVLIKLSERLNCTVDDFLNDISNFEHHDVEILKELSYQEYQLKEGNYKVVGHFIEKNVLSVQHLPPEDCGRIHAIYGHYFNAIGKKVDAMKHLTEAIGLLSTVPIHQNYIDVTLLKIELDIIEENFEAALDTLDSIFKELIKFDWNTADLIRVYFNYSLTYFNLNQHFTAYRYYTKFESLQQQLDFTYKQDESRTLVYKILYKLNDTEMLRQRSQHDERTTGRLFTAYYYFARGNIRRSKELFEGLPKEDEDIYSDKLMKEIFDFLNERLLMI</sequence>
<accession>A0A662Z4U3</accession>
<keyword evidence="3" id="KW-0238">DNA-binding</keyword>
<evidence type="ECO:0000313" key="4">
    <source>
        <dbReference type="Proteomes" id="UP000243605"/>
    </source>
</evidence>
<feature type="domain" description="HTH cro/C1-type" evidence="1">
    <location>
        <begin position="6"/>
        <end position="59"/>
    </location>
</feature>
<dbReference type="PROSITE" id="PS50943">
    <property type="entry name" value="HTH_CROC1"/>
    <property type="match status" value="1"/>
</dbReference>
<dbReference type="EMBL" id="DYYI01000097">
    <property type="protein sequence ID" value="HJE20487.1"/>
    <property type="molecule type" value="Genomic_DNA"/>
</dbReference>
<dbReference type="InterPro" id="IPR011990">
    <property type="entry name" value="TPR-like_helical_dom_sf"/>
</dbReference>